<dbReference type="AlphaFoldDB" id="A0AAV9QJB8"/>
<dbReference type="Proteomes" id="UP001345827">
    <property type="component" value="Unassembled WGS sequence"/>
</dbReference>
<dbReference type="EMBL" id="JAXLQG010000002">
    <property type="protein sequence ID" value="KAK5543825.1"/>
    <property type="molecule type" value="Genomic_DNA"/>
</dbReference>
<evidence type="ECO:0000313" key="3">
    <source>
        <dbReference type="Proteomes" id="UP001345827"/>
    </source>
</evidence>
<feature type="region of interest" description="Disordered" evidence="1">
    <location>
        <begin position="224"/>
        <end position="255"/>
    </location>
</feature>
<evidence type="ECO:0000256" key="1">
    <source>
        <dbReference type="SAM" id="MobiDB-lite"/>
    </source>
</evidence>
<dbReference type="InterPro" id="IPR043047">
    <property type="entry name" value="Hri1_N_sf"/>
</dbReference>
<dbReference type="Pfam" id="PF16815">
    <property type="entry name" value="HRI1"/>
    <property type="match status" value="1"/>
</dbReference>
<feature type="compositionally biased region" description="Basic and acidic residues" evidence="1">
    <location>
        <begin position="224"/>
        <end position="244"/>
    </location>
</feature>
<reference evidence="2 3" key="1">
    <citation type="submission" date="2023-06" db="EMBL/GenBank/DDBJ databases">
        <title>Black Yeasts Isolated from many extreme environments.</title>
        <authorList>
            <person name="Coleine C."/>
            <person name="Stajich J.E."/>
            <person name="Selbmann L."/>
        </authorList>
    </citation>
    <scope>NUCLEOTIDE SEQUENCE [LARGE SCALE GENOMIC DNA]</scope>
    <source>
        <strain evidence="2 3">CCFEE 5887</strain>
    </source>
</reference>
<gene>
    <name evidence="2" type="ORF">LTR25_001440</name>
</gene>
<comment type="caution">
    <text evidence="2">The sequence shown here is derived from an EMBL/GenBank/DDBJ whole genome shotgun (WGS) entry which is preliminary data.</text>
</comment>
<proteinExistence type="predicted"/>
<keyword evidence="3" id="KW-1185">Reference proteome</keyword>
<accession>A0AAV9QJB8</accession>
<dbReference type="Gene3D" id="2.40.128.320">
    <property type="entry name" value="Protein HRI1, N-terminal domain"/>
    <property type="match status" value="1"/>
</dbReference>
<sequence length="287" mass="32495">MEFYGMTGEKLGVIGQIDSSKSKFDDLPQWKKDLLQKPSVSVRKGIAWQNAQGFDSPYEDTSTLVLTSKAGTFVDIRFPLNLAKSRPLTDDPAFWAFSGVASLRFYEGMPYTAHAAWTHDIDSRNEAIIDEGDLFVLGNGDCVETGLMKNPGTQRMEMYKEYWTSPGVVEMRPCVVARTSEGESRQGVVIRVGDYCQGIMTRHREGKGEEKQAKALVERWERTRIDGGKSEEEEERREWQKDGRSNTSDEDGDSVKVPCMWACREDRRMGDEIVVDGVQWKVVELVL</sequence>
<name>A0AAV9QJB8_9PEZI</name>
<protein>
    <recommendedName>
        <fullName evidence="4">Protein HRI1</fullName>
    </recommendedName>
</protein>
<evidence type="ECO:0008006" key="4">
    <source>
        <dbReference type="Google" id="ProtNLM"/>
    </source>
</evidence>
<organism evidence="2 3">
    <name type="scientific">Vermiconidia calcicola</name>
    <dbReference type="NCBI Taxonomy" id="1690605"/>
    <lineage>
        <taxon>Eukaryota</taxon>
        <taxon>Fungi</taxon>
        <taxon>Dikarya</taxon>
        <taxon>Ascomycota</taxon>
        <taxon>Pezizomycotina</taxon>
        <taxon>Dothideomycetes</taxon>
        <taxon>Dothideomycetidae</taxon>
        <taxon>Mycosphaerellales</taxon>
        <taxon>Extremaceae</taxon>
        <taxon>Vermiconidia</taxon>
    </lineage>
</organism>
<evidence type="ECO:0000313" key="2">
    <source>
        <dbReference type="EMBL" id="KAK5543825.1"/>
    </source>
</evidence>
<dbReference type="InterPro" id="IPR031818">
    <property type="entry name" value="Hri1"/>
</dbReference>